<protein>
    <recommendedName>
        <fullName evidence="4">Secreted protein</fullName>
    </recommendedName>
</protein>
<reference evidence="2 3" key="1">
    <citation type="journal article" date="2023" name="Arcadia Sci">
        <title>De novo assembly of a long-read Amblyomma americanum tick genome.</title>
        <authorList>
            <person name="Chou S."/>
            <person name="Poskanzer K.E."/>
            <person name="Rollins M."/>
            <person name="Thuy-Boun P.S."/>
        </authorList>
    </citation>
    <scope>NUCLEOTIDE SEQUENCE [LARGE SCALE GENOMIC DNA]</scope>
    <source>
        <strain evidence="2">F_SG_1</strain>
        <tissue evidence="2">Salivary glands</tissue>
    </source>
</reference>
<dbReference type="Proteomes" id="UP001321473">
    <property type="component" value="Unassembled WGS sequence"/>
</dbReference>
<dbReference type="Gene3D" id="1.10.150.440">
    <property type="match status" value="1"/>
</dbReference>
<evidence type="ECO:0000313" key="3">
    <source>
        <dbReference type="Proteomes" id="UP001321473"/>
    </source>
</evidence>
<accession>A0AAQ4FG14</accession>
<keyword evidence="1" id="KW-0732">Signal</keyword>
<keyword evidence="3" id="KW-1185">Reference proteome</keyword>
<evidence type="ECO:0000256" key="1">
    <source>
        <dbReference type="SAM" id="SignalP"/>
    </source>
</evidence>
<name>A0AAQ4FG14_AMBAM</name>
<evidence type="ECO:0008006" key="4">
    <source>
        <dbReference type="Google" id="ProtNLM"/>
    </source>
</evidence>
<sequence length="114" mass="13146">MKVLLMLCVLVAIAECAKAKTTKIPSSTAPSFCTQSQKTKLNTFRCVLRRSSRKFQRKVETFRKAHYMNERQFINALCSPNMNLLPALRRTFTTKDKKNVLRNAVKCGRHFYNG</sequence>
<dbReference type="AlphaFoldDB" id="A0AAQ4FG14"/>
<proteinExistence type="predicted"/>
<gene>
    <name evidence="2" type="ORF">V5799_008117</name>
</gene>
<feature type="signal peptide" evidence="1">
    <location>
        <begin position="1"/>
        <end position="19"/>
    </location>
</feature>
<comment type="caution">
    <text evidence="2">The sequence shown here is derived from an EMBL/GenBank/DDBJ whole genome shotgun (WGS) entry which is preliminary data.</text>
</comment>
<evidence type="ECO:0000313" key="2">
    <source>
        <dbReference type="EMBL" id="KAK8785518.1"/>
    </source>
</evidence>
<dbReference type="EMBL" id="JARKHS020003497">
    <property type="protein sequence ID" value="KAK8785518.1"/>
    <property type="molecule type" value="Genomic_DNA"/>
</dbReference>
<feature type="chain" id="PRO_5042950445" description="Secreted protein" evidence="1">
    <location>
        <begin position="20"/>
        <end position="114"/>
    </location>
</feature>
<organism evidence="2 3">
    <name type="scientific">Amblyomma americanum</name>
    <name type="common">Lone star tick</name>
    <dbReference type="NCBI Taxonomy" id="6943"/>
    <lineage>
        <taxon>Eukaryota</taxon>
        <taxon>Metazoa</taxon>
        <taxon>Ecdysozoa</taxon>
        <taxon>Arthropoda</taxon>
        <taxon>Chelicerata</taxon>
        <taxon>Arachnida</taxon>
        <taxon>Acari</taxon>
        <taxon>Parasitiformes</taxon>
        <taxon>Ixodida</taxon>
        <taxon>Ixodoidea</taxon>
        <taxon>Ixodidae</taxon>
        <taxon>Amblyomminae</taxon>
        <taxon>Amblyomma</taxon>
    </lineage>
</organism>